<feature type="transmembrane region" description="Helical" evidence="1">
    <location>
        <begin position="60"/>
        <end position="85"/>
    </location>
</feature>
<keyword evidence="1" id="KW-0812">Transmembrane</keyword>
<dbReference type="RefSeq" id="WP_146308936.1">
    <property type="nucleotide sequence ID" value="NZ_CP041663.1"/>
</dbReference>
<evidence type="ECO:0000313" key="2">
    <source>
        <dbReference type="EMBL" id="QDY88473.1"/>
    </source>
</evidence>
<evidence type="ECO:0000256" key="1">
    <source>
        <dbReference type="SAM" id="Phobius"/>
    </source>
</evidence>
<keyword evidence="1" id="KW-0472">Membrane</keyword>
<protein>
    <recommendedName>
        <fullName evidence="4">DUF4231 domain-containing protein</fullName>
    </recommendedName>
</protein>
<gene>
    <name evidence="2" type="ORF">FOY43_02240</name>
</gene>
<evidence type="ECO:0008006" key="4">
    <source>
        <dbReference type="Google" id="ProtNLM"/>
    </source>
</evidence>
<dbReference type="EMBL" id="CP041663">
    <property type="protein sequence ID" value="QDY88473.1"/>
    <property type="molecule type" value="Genomic_DNA"/>
</dbReference>
<evidence type="ECO:0000313" key="3">
    <source>
        <dbReference type="Proteomes" id="UP000317512"/>
    </source>
</evidence>
<reference evidence="3" key="1">
    <citation type="submission" date="2019-07" db="EMBL/GenBank/DDBJ databases">
        <title>Complete genome sequences of three Mycoplasma sp. 1220 strains.</title>
        <authorList>
            <person name="Grozner D."/>
            <person name="Forro B."/>
            <person name="Kovacs A.B."/>
            <person name="Marton S."/>
            <person name="Banyai K."/>
            <person name="Kreizinger Z."/>
            <person name="Sulyok K.M."/>
            <person name="Gyuranecz M."/>
        </authorList>
    </citation>
    <scope>NUCLEOTIDE SEQUENCE [LARGE SCALE GENOMIC DNA]</scope>
    <source>
        <strain evidence="3">MYCAV93</strain>
    </source>
</reference>
<accession>A0A5B8JH92</accession>
<feature type="transmembrane region" description="Helical" evidence="1">
    <location>
        <begin position="29"/>
        <end position="48"/>
    </location>
</feature>
<name>A0A5B8JH92_9MOLU</name>
<dbReference type="AlphaFoldDB" id="A0A5B8JH92"/>
<dbReference type="Proteomes" id="UP000317512">
    <property type="component" value="Chromosome"/>
</dbReference>
<organism evidence="2 3">
    <name type="scientific">Mycoplasma anserisalpingitidis</name>
    <dbReference type="NCBI Taxonomy" id="519450"/>
    <lineage>
        <taxon>Bacteria</taxon>
        <taxon>Bacillati</taxon>
        <taxon>Mycoplasmatota</taxon>
        <taxon>Mollicutes</taxon>
        <taxon>Mycoplasmataceae</taxon>
        <taxon>Mycoplasma</taxon>
    </lineage>
</organism>
<proteinExistence type="predicted"/>
<sequence length="145" mass="17305">MRNFVKLSDKQKYLSYVDKMKEATKGNNSLVYLIFVFLGLICLGLGIYNGSTINYKNIDYFGLSFAVILLIAGIVFLIYGIVLTVTNWKFIESKTHKEKIKWYKISRRFLFDFRPYIYEEMFKNELQNPEFDIVKNQEDIYKRLF</sequence>
<dbReference type="OrthoDB" id="400280at2"/>
<keyword evidence="1" id="KW-1133">Transmembrane helix</keyword>